<dbReference type="EMBL" id="PCVI01000021">
    <property type="protein sequence ID" value="PIQ70294.1"/>
    <property type="molecule type" value="Genomic_DNA"/>
</dbReference>
<feature type="transmembrane region" description="Helical" evidence="6">
    <location>
        <begin position="214"/>
        <end position="230"/>
    </location>
</feature>
<feature type="repeat" description="TPR" evidence="5">
    <location>
        <begin position="671"/>
        <end position="704"/>
    </location>
</feature>
<name>A0A2H0KIU1_9BACT</name>
<evidence type="ECO:0000313" key="9">
    <source>
        <dbReference type="Proteomes" id="UP000231371"/>
    </source>
</evidence>
<feature type="transmembrane region" description="Helical" evidence="6">
    <location>
        <begin position="265"/>
        <end position="283"/>
    </location>
</feature>
<evidence type="ECO:0000259" key="7">
    <source>
        <dbReference type="Pfam" id="PF04932"/>
    </source>
</evidence>
<feature type="repeat" description="TPR" evidence="5">
    <location>
        <begin position="637"/>
        <end position="670"/>
    </location>
</feature>
<evidence type="ECO:0000256" key="2">
    <source>
        <dbReference type="ARBA" id="ARBA00022692"/>
    </source>
</evidence>
<evidence type="ECO:0000256" key="1">
    <source>
        <dbReference type="ARBA" id="ARBA00004141"/>
    </source>
</evidence>
<dbReference type="GO" id="GO:0016020">
    <property type="term" value="C:membrane"/>
    <property type="evidence" value="ECO:0007669"/>
    <property type="project" value="UniProtKB-SubCell"/>
</dbReference>
<evidence type="ECO:0000256" key="3">
    <source>
        <dbReference type="ARBA" id="ARBA00022989"/>
    </source>
</evidence>
<comment type="caution">
    <text evidence="8">The sequence shown here is derived from an EMBL/GenBank/DDBJ whole genome shotgun (WGS) entry which is preliminary data.</text>
</comment>
<keyword evidence="4 6" id="KW-0472">Membrane</keyword>
<feature type="transmembrane region" description="Helical" evidence="6">
    <location>
        <begin position="131"/>
        <end position="148"/>
    </location>
</feature>
<keyword evidence="2 6" id="KW-0812">Transmembrane</keyword>
<feature type="transmembrane region" description="Helical" evidence="6">
    <location>
        <begin position="12"/>
        <end position="29"/>
    </location>
</feature>
<dbReference type="Pfam" id="PF13181">
    <property type="entry name" value="TPR_8"/>
    <property type="match status" value="1"/>
</dbReference>
<feature type="transmembrane region" description="Helical" evidence="6">
    <location>
        <begin position="101"/>
        <end position="119"/>
    </location>
</feature>
<gene>
    <name evidence="8" type="ORF">COV89_01285</name>
</gene>
<sequence length="717" mass="82228">MKPDNFLQKTISWLFTALFFWVPLFFTPLNSELFEFNKIILVYSFTALITGAWTARMILQKKLIFKRSFLDIPLVLFLISQFSSTLLSIDPHTSIFGYYSRFNGGLLSTISYLLMYWAFVANCDIKDVKKIVKFSLISAILISIYGILEHFGHSFSCLMFGTGFNVECWVQKVQERVFATLGQPNWLAAYLTILIPVSIANSLNPAKKSGITQLLNYLIIFIFYLCLLFTQSRSGFLGFVLSFAVFWVILFIINHHQIKSIIRPFLILNSIFLILVVVFGSPFSQINKYLYYKSYFSPNQTNTQQLVPITSLDGGISESGDIRKIVWKGAWRVFKHYPVFGSGVETFAYSYYNFRPIEHNLVSEWDFLYNKAHNEYLNYLSTTGIFGLGTYLLFICSFLYINLKSIFNFKFLISKQIPNPKSQLGQLEIRSIRNLSLALFSGWMSLLVTNFFGFSVVVTSLYFYLIPAFTIVLSKPEDQSVHKSLSPGTYHLTPYLIIPVFFAFYILHFTLNLWRADFFYNQGQKLSKTGQFYESYQKLHQAVKISPNEPIFLSEISVAAGNLALIADQQNQASSSSELTQLAINYSDKSLKISPANLNLYKTQVKLFYTLSTIKPEYLNKTIEAITQAIVLSPTDPKLIYNLGLLYGKAGQGELAIKTIEKSVEMKPNYFEARNTLAIFYEDIGENQKAVEQLKFLIKMSPENKETLENKIKQLEQ</sequence>
<dbReference type="Proteomes" id="UP000231371">
    <property type="component" value="Unassembled WGS sequence"/>
</dbReference>
<feature type="domain" description="O-antigen ligase-related" evidence="7">
    <location>
        <begin position="219"/>
        <end position="391"/>
    </location>
</feature>
<evidence type="ECO:0000313" key="8">
    <source>
        <dbReference type="EMBL" id="PIQ70294.1"/>
    </source>
</evidence>
<accession>A0A2H0KIU1</accession>
<protein>
    <recommendedName>
        <fullName evidence="7">O-antigen ligase-related domain-containing protein</fullName>
    </recommendedName>
</protein>
<dbReference type="InterPro" id="IPR011990">
    <property type="entry name" value="TPR-like_helical_dom_sf"/>
</dbReference>
<feature type="transmembrane region" description="Helical" evidence="6">
    <location>
        <begin position="437"/>
        <end position="465"/>
    </location>
</feature>
<dbReference type="AlphaFoldDB" id="A0A2H0KIU1"/>
<evidence type="ECO:0000256" key="5">
    <source>
        <dbReference type="PROSITE-ProRule" id="PRU00339"/>
    </source>
</evidence>
<feature type="transmembrane region" description="Helical" evidence="6">
    <location>
        <begin position="41"/>
        <end position="59"/>
    </location>
</feature>
<organism evidence="8 9">
    <name type="scientific">Candidatus Shapirobacteria bacterium CG11_big_fil_rev_8_21_14_0_20_40_12</name>
    <dbReference type="NCBI Taxonomy" id="1974889"/>
    <lineage>
        <taxon>Bacteria</taxon>
        <taxon>Candidatus Shapironibacteriota</taxon>
    </lineage>
</organism>
<comment type="subcellular location">
    <subcellularLocation>
        <location evidence="1">Membrane</location>
        <topology evidence="1">Multi-pass membrane protein</topology>
    </subcellularLocation>
</comment>
<dbReference type="InterPro" id="IPR007016">
    <property type="entry name" value="O-antigen_ligase-rel_domated"/>
</dbReference>
<feature type="transmembrane region" description="Helical" evidence="6">
    <location>
        <begin position="236"/>
        <end position="253"/>
    </location>
</feature>
<dbReference type="SMART" id="SM00028">
    <property type="entry name" value="TPR"/>
    <property type="match status" value="3"/>
</dbReference>
<feature type="transmembrane region" description="Helical" evidence="6">
    <location>
        <begin position="376"/>
        <end position="401"/>
    </location>
</feature>
<feature type="transmembrane region" description="Helical" evidence="6">
    <location>
        <begin position="186"/>
        <end position="202"/>
    </location>
</feature>
<dbReference type="Gene3D" id="1.25.40.10">
    <property type="entry name" value="Tetratricopeptide repeat domain"/>
    <property type="match status" value="2"/>
</dbReference>
<feature type="repeat" description="TPR" evidence="5">
    <location>
        <begin position="516"/>
        <end position="549"/>
    </location>
</feature>
<dbReference type="SUPFAM" id="SSF48452">
    <property type="entry name" value="TPR-like"/>
    <property type="match status" value="1"/>
</dbReference>
<dbReference type="InterPro" id="IPR019734">
    <property type="entry name" value="TPR_rpt"/>
</dbReference>
<reference evidence="8 9" key="1">
    <citation type="submission" date="2017-09" db="EMBL/GenBank/DDBJ databases">
        <title>Depth-based differentiation of microbial function through sediment-hosted aquifers and enrichment of novel symbionts in the deep terrestrial subsurface.</title>
        <authorList>
            <person name="Probst A.J."/>
            <person name="Ladd B."/>
            <person name="Jarett J.K."/>
            <person name="Geller-Mcgrath D.E."/>
            <person name="Sieber C.M."/>
            <person name="Emerson J.B."/>
            <person name="Anantharaman K."/>
            <person name="Thomas B.C."/>
            <person name="Malmstrom R."/>
            <person name="Stieglmeier M."/>
            <person name="Klingl A."/>
            <person name="Woyke T."/>
            <person name="Ryan C.M."/>
            <person name="Banfield J.F."/>
        </authorList>
    </citation>
    <scope>NUCLEOTIDE SEQUENCE [LARGE SCALE GENOMIC DNA]</scope>
    <source>
        <strain evidence="8">CG11_big_fil_rev_8_21_14_0_20_40_12</strain>
    </source>
</reference>
<dbReference type="PANTHER" id="PTHR37422:SF13">
    <property type="entry name" value="LIPOPOLYSACCHARIDE BIOSYNTHESIS PROTEIN PA4999-RELATED"/>
    <property type="match status" value="1"/>
</dbReference>
<feature type="transmembrane region" description="Helical" evidence="6">
    <location>
        <begin position="492"/>
        <end position="514"/>
    </location>
</feature>
<proteinExistence type="predicted"/>
<dbReference type="InterPro" id="IPR051533">
    <property type="entry name" value="WaaL-like"/>
</dbReference>
<dbReference type="PANTHER" id="PTHR37422">
    <property type="entry name" value="TEICHURONIC ACID BIOSYNTHESIS PROTEIN TUAE"/>
    <property type="match status" value="1"/>
</dbReference>
<evidence type="ECO:0000256" key="6">
    <source>
        <dbReference type="SAM" id="Phobius"/>
    </source>
</evidence>
<keyword evidence="3 6" id="KW-1133">Transmembrane helix</keyword>
<dbReference type="PROSITE" id="PS50005">
    <property type="entry name" value="TPR"/>
    <property type="match status" value="3"/>
</dbReference>
<keyword evidence="5" id="KW-0802">TPR repeat</keyword>
<evidence type="ECO:0000256" key="4">
    <source>
        <dbReference type="ARBA" id="ARBA00023136"/>
    </source>
</evidence>
<feature type="transmembrane region" description="Helical" evidence="6">
    <location>
        <begin position="71"/>
        <end position="89"/>
    </location>
</feature>
<dbReference type="Pfam" id="PF04932">
    <property type="entry name" value="Wzy_C"/>
    <property type="match status" value="1"/>
</dbReference>